<accession>A0AAD7ELB5</accession>
<evidence type="ECO:0000313" key="1">
    <source>
        <dbReference type="EMBL" id="KAJ7336807.1"/>
    </source>
</evidence>
<comment type="caution">
    <text evidence="1">The sequence shown here is derived from an EMBL/GenBank/DDBJ whole genome shotgun (WGS) entry which is preliminary data.</text>
</comment>
<keyword evidence="2" id="KW-1185">Reference proteome</keyword>
<proteinExistence type="predicted"/>
<dbReference type="EMBL" id="JARIHO010000030">
    <property type="protein sequence ID" value="KAJ7336807.1"/>
    <property type="molecule type" value="Genomic_DNA"/>
</dbReference>
<sequence length="262" mass="29503">MFQPFDNVNQFYAGLILWCDPHCYEMDVSTLAPNELYDPKKARELRPCLVVAVDHTTRSLQVARICATTPRDTRRWVRIDTPPAITWRLSDAWIWVGTPPTVAMVLNNAKVMHPHKHTHYTSSPVAAANLQNYWVHRQNYLSWHADMATPPSTAPQAGYSQANTIYSTPRGHAPWASGHGYSNHRAHSGSSSRATYHPTPGYAQPQMQMQPAPGFNTLSPHPVVVPPGFTETHPGSPGWWRNPETGWFWNASRGLLPPRDKQ</sequence>
<dbReference type="AlphaFoldDB" id="A0AAD7ELB5"/>
<reference evidence="1" key="1">
    <citation type="submission" date="2023-03" db="EMBL/GenBank/DDBJ databases">
        <title>Massive genome expansion in bonnet fungi (Mycena s.s.) driven by repeated elements and novel gene families across ecological guilds.</title>
        <authorList>
            <consortium name="Lawrence Berkeley National Laboratory"/>
            <person name="Harder C.B."/>
            <person name="Miyauchi S."/>
            <person name="Viragh M."/>
            <person name="Kuo A."/>
            <person name="Thoen E."/>
            <person name="Andreopoulos B."/>
            <person name="Lu D."/>
            <person name="Skrede I."/>
            <person name="Drula E."/>
            <person name="Henrissat B."/>
            <person name="Morin E."/>
            <person name="Kohler A."/>
            <person name="Barry K."/>
            <person name="LaButti K."/>
            <person name="Morin E."/>
            <person name="Salamov A."/>
            <person name="Lipzen A."/>
            <person name="Mereny Z."/>
            <person name="Hegedus B."/>
            <person name="Baldrian P."/>
            <person name="Stursova M."/>
            <person name="Weitz H."/>
            <person name="Taylor A."/>
            <person name="Grigoriev I.V."/>
            <person name="Nagy L.G."/>
            <person name="Martin F."/>
            <person name="Kauserud H."/>
        </authorList>
    </citation>
    <scope>NUCLEOTIDE SEQUENCE</scope>
    <source>
        <strain evidence="1">CBHHK002</strain>
    </source>
</reference>
<gene>
    <name evidence="1" type="ORF">DFH08DRAFT_1082885</name>
</gene>
<evidence type="ECO:0000313" key="2">
    <source>
        <dbReference type="Proteomes" id="UP001218218"/>
    </source>
</evidence>
<organism evidence="1 2">
    <name type="scientific">Mycena albidolilacea</name>
    <dbReference type="NCBI Taxonomy" id="1033008"/>
    <lineage>
        <taxon>Eukaryota</taxon>
        <taxon>Fungi</taxon>
        <taxon>Dikarya</taxon>
        <taxon>Basidiomycota</taxon>
        <taxon>Agaricomycotina</taxon>
        <taxon>Agaricomycetes</taxon>
        <taxon>Agaricomycetidae</taxon>
        <taxon>Agaricales</taxon>
        <taxon>Marasmiineae</taxon>
        <taxon>Mycenaceae</taxon>
        <taxon>Mycena</taxon>
    </lineage>
</organism>
<protein>
    <submittedName>
        <fullName evidence="1">Uncharacterized protein</fullName>
    </submittedName>
</protein>
<dbReference type="Proteomes" id="UP001218218">
    <property type="component" value="Unassembled WGS sequence"/>
</dbReference>
<name>A0AAD7ELB5_9AGAR</name>